<dbReference type="InterPro" id="IPR008681">
    <property type="entry name" value="Neg-reg_MecA"/>
</dbReference>
<evidence type="ECO:0000313" key="3">
    <source>
        <dbReference type="EMBL" id="MBU3828999.1"/>
    </source>
</evidence>
<accession>A0A9E2KRW6</accession>
<dbReference type="InterPro" id="IPR038471">
    <property type="entry name" value="MecA_C_sf"/>
</dbReference>
<dbReference type="PANTHER" id="PTHR39161">
    <property type="entry name" value="ADAPTER PROTEIN MECA"/>
    <property type="match status" value="1"/>
</dbReference>
<dbReference type="EMBL" id="JAHLFT010000099">
    <property type="protein sequence ID" value="MBU3828999.1"/>
    <property type="molecule type" value="Genomic_DNA"/>
</dbReference>
<feature type="region of interest" description="Disordered" evidence="2">
    <location>
        <begin position="93"/>
        <end position="136"/>
    </location>
</feature>
<dbReference type="PIRSF" id="PIRSF029008">
    <property type="entry name" value="MecA"/>
    <property type="match status" value="1"/>
</dbReference>
<gene>
    <name evidence="3" type="ORF">H9806_07775</name>
</gene>
<sequence>MQVEHIDENTIRVRINKQELADRGLKVLDLLGNKEMIQHFFYSILDEVDTDHSFTKSTPVSFQIMPNSSGLDLLISKVKDNNDTDTLQKMLGMEDQSSADNTNKADTQRSFFDLNPDDDEKTEGNPAKIEETSSFSSPQAKNPYWKFQTKQFYQFKDLGEVVELANSLRANDLASSLYLFKGAYFLKLVFLNEDYLELKPADAWAIANEYGIKINDQQMKVVEDEGNCIMERDALGNLRHYFNN</sequence>
<protein>
    <submittedName>
        <fullName evidence="3">Adaptor protein MecA</fullName>
    </submittedName>
</protein>
<feature type="compositionally biased region" description="Polar residues" evidence="2">
    <location>
        <begin position="95"/>
        <end position="110"/>
    </location>
</feature>
<dbReference type="Pfam" id="PF05389">
    <property type="entry name" value="MecA"/>
    <property type="match status" value="1"/>
</dbReference>
<dbReference type="PANTHER" id="PTHR39161:SF1">
    <property type="entry name" value="ADAPTER PROTEIN MECA 1"/>
    <property type="match status" value="1"/>
</dbReference>
<evidence type="ECO:0000256" key="2">
    <source>
        <dbReference type="SAM" id="MobiDB-lite"/>
    </source>
</evidence>
<name>A0A9E2KRW6_9LACO</name>
<evidence type="ECO:0000256" key="1">
    <source>
        <dbReference type="ARBA" id="ARBA00005397"/>
    </source>
</evidence>
<dbReference type="AlphaFoldDB" id="A0A9E2KRW6"/>
<organism evidence="3 4">
    <name type="scientific">Candidatus Lactobacillus pullistercoris</name>
    <dbReference type="NCBI Taxonomy" id="2838636"/>
    <lineage>
        <taxon>Bacteria</taxon>
        <taxon>Bacillati</taxon>
        <taxon>Bacillota</taxon>
        <taxon>Bacilli</taxon>
        <taxon>Lactobacillales</taxon>
        <taxon>Lactobacillaceae</taxon>
        <taxon>Lactobacillus</taxon>
    </lineage>
</organism>
<reference evidence="3" key="2">
    <citation type="submission" date="2021-04" db="EMBL/GenBank/DDBJ databases">
        <authorList>
            <person name="Gilroy R."/>
        </authorList>
    </citation>
    <scope>NUCLEOTIDE SEQUENCE</scope>
    <source>
        <strain evidence="3">F6-686</strain>
    </source>
</reference>
<dbReference type="Proteomes" id="UP000823844">
    <property type="component" value="Unassembled WGS sequence"/>
</dbReference>
<comment type="similarity">
    <text evidence="1">Belongs to the MecA family.</text>
</comment>
<proteinExistence type="inferred from homology"/>
<comment type="caution">
    <text evidence="3">The sequence shown here is derived from an EMBL/GenBank/DDBJ whole genome shotgun (WGS) entry which is preliminary data.</text>
</comment>
<evidence type="ECO:0000313" key="4">
    <source>
        <dbReference type="Proteomes" id="UP000823844"/>
    </source>
</evidence>
<dbReference type="Gene3D" id="3.30.70.1950">
    <property type="match status" value="1"/>
</dbReference>
<reference evidence="3" key="1">
    <citation type="journal article" date="2021" name="PeerJ">
        <title>Extensive microbial diversity within the chicken gut microbiome revealed by metagenomics and culture.</title>
        <authorList>
            <person name="Gilroy R."/>
            <person name="Ravi A."/>
            <person name="Getino M."/>
            <person name="Pursley I."/>
            <person name="Horton D.L."/>
            <person name="Alikhan N.F."/>
            <person name="Baker D."/>
            <person name="Gharbi K."/>
            <person name="Hall N."/>
            <person name="Watson M."/>
            <person name="Adriaenssens E.M."/>
            <person name="Foster-Nyarko E."/>
            <person name="Jarju S."/>
            <person name="Secka A."/>
            <person name="Antonio M."/>
            <person name="Oren A."/>
            <person name="Chaudhuri R.R."/>
            <person name="La Ragione R."/>
            <person name="Hildebrand F."/>
            <person name="Pallen M.J."/>
        </authorList>
    </citation>
    <scope>NUCLEOTIDE SEQUENCE</scope>
    <source>
        <strain evidence="3">F6-686</strain>
    </source>
</reference>